<reference evidence="13" key="2">
    <citation type="journal article" date="2023" name="Science">
        <title>Genomic signatures of disease resistance in endangered staghorn corals.</title>
        <authorList>
            <person name="Vollmer S.V."/>
            <person name="Selwyn J.D."/>
            <person name="Despard B.A."/>
            <person name="Roesel C.L."/>
        </authorList>
    </citation>
    <scope>NUCLEOTIDE SEQUENCE</scope>
    <source>
        <strain evidence="13">K2</strain>
    </source>
</reference>
<keyword evidence="3" id="KW-0813">Transport</keyword>
<feature type="transmembrane region" description="Helical" evidence="10">
    <location>
        <begin position="765"/>
        <end position="792"/>
    </location>
</feature>
<evidence type="ECO:0000259" key="12">
    <source>
        <dbReference type="PROSITE" id="PS50929"/>
    </source>
</evidence>
<keyword evidence="6" id="KW-0547">Nucleotide-binding</keyword>
<dbReference type="InterPro" id="IPR017871">
    <property type="entry name" value="ABC_transporter-like_CS"/>
</dbReference>
<comment type="similarity">
    <text evidence="2">Belongs to the ABC transporter superfamily. ABCC family. Conjugate transporter (TC 3.A.1.208) subfamily.</text>
</comment>
<keyword evidence="9 10" id="KW-0472">Membrane</keyword>
<evidence type="ECO:0000256" key="6">
    <source>
        <dbReference type="ARBA" id="ARBA00022741"/>
    </source>
</evidence>
<feature type="transmembrane region" description="Helical" evidence="10">
    <location>
        <begin position="268"/>
        <end position="286"/>
    </location>
</feature>
<evidence type="ECO:0000256" key="8">
    <source>
        <dbReference type="ARBA" id="ARBA00022989"/>
    </source>
</evidence>
<comment type="subcellular location">
    <subcellularLocation>
        <location evidence="1">Membrane</location>
        <topology evidence="1">Multi-pass membrane protein</topology>
    </subcellularLocation>
</comment>
<dbReference type="GO" id="GO:0016020">
    <property type="term" value="C:membrane"/>
    <property type="evidence" value="ECO:0007669"/>
    <property type="project" value="UniProtKB-SubCell"/>
</dbReference>
<feature type="transmembrane region" description="Helical" evidence="10">
    <location>
        <begin position="126"/>
        <end position="149"/>
    </location>
</feature>
<protein>
    <submittedName>
        <fullName evidence="13">ATP-binding cassette sub-family C member 4</fullName>
    </submittedName>
</protein>
<organism evidence="13 14">
    <name type="scientific">Acropora cervicornis</name>
    <name type="common">Staghorn coral</name>
    <dbReference type="NCBI Taxonomy" id="6130"/>
    <lineage>
        <taxon>Eukaryota</taxon>
        <taxon>Metazoa</taxon>
        <taxon>Cnidaria</taxon>
        <taxon>Anthozoa</taxon>
        <taxon>Hexacorallia</taxon>
        <taxon>Scleractinia</taxon>
        <taxon>Astrocoeniina</taxon>
        <taxon>Acroporidae</taxon>
        <taxon>Acropora</taxon>
    </lineage>
</organism>
<feature type="transmembrane region" description="Helical" evidence="10">
    <location>
        <begin position="907"/>
        <end position="928"/>
    </location>
</feature>
<keyword evidence="14" id="KW-1185">Reference proteome</keyword>
<evidence type="ECO:0000256" key="7">
    <source>
        <dbReference type="ARBA" id="ARBA00022840"/>
    </source>
</evidence>
<keyword evidence="5" id="KW-0677">Repeat</keyword>
<dbReference type="Proteomes" id="UP001249851">
    <property type="component" value="Unassembled WGS sequence"/>
</dbReference>
<evidence type="ECO:0000256" key="1">
    <source>
        <dbReference type="ARBA" id="ARBA00004141"/>
    </source>
</evidence>
<dbReference type="InterPro" id="IPR036640">
    <property type="entry name" value="ABC1_TM_sf"/>
</dbReference>
<dbReference type="GO" id="GO:0140359">
    <property type="term" value="F:ABC-type transporter activity"/>
    <property type="evidence" value="ECO:0007669"/>
    <property type="project" value="InterPro"/>
</dbReference>
<evidence type="ECO:0000256" key="10">
    <source>
        <dbReference type="SAM" id="Phobius"/>
    </source>
</evidence>
<evidence type="ECO:0000313" key="14">
    <source>
        <dbReference type="Proteomes" id="UP001249851"/>
    </source>
</evidence>
<dbReference type="FunFam" id="1.20.1560.10:FF:000013">
    <property type="entry name" value="ABC transporter C family member 2"/>
    <property type="match status" value="1"/>
</dbReference>
<dbReference type="Gene3D" id="3.40.50.300">
    <property type="entry name" value="P-loop containing nucleotide triphosphate hydrolases"/>
    <property type="match status" value="2"/>
</dbReference>
<feature type="transmembrane region" description="Helical" evidence="10">
    <location>
        <begin position="812"/>
        <end position="836"/>
    </location>
</feature>
<name>A0AAD9QUX5_ACRCE</name>
<dbReference type="InterPro" id="IPR044746">
    <property type="entry name" value="ABCC_6TM_D1"/>
</dbReference>
<feature type="transmembrane region" description="Helical" evidence="10">
    <location>
        <begin position="241"/>
        <end position="262"/>
    </location>
</feature>
<evidence type="ECO:0000256" key="9">
    <source>
        <dbReference type="ARBA" id="ARBA00023136"/>
    </source>
</evidence>
<feature type="domain" description="ABC transmembrane type-1" evidence="12">
    <location>
        <begin position="127"/>
        <end position="387"/>
    </location>
</feature>
<dbReference type="SUPFAM" id="SSF52540">
    <property type="entry name" value="P-loop containing nucleoside triphosphate hydrolases"/>
    <property type="match status" value="2"/>
</dbReference>
<keyword evidence="4 10" id="KW-0812">Transmembrane</keyword>
<dbReference type="SMART" id="SM00382">
    <property type="entry name" value="AAA"/>
    <property type="match status" value="2"/>
</dbReference>
<dbReference type="CDD" id="cd18579">
    <property type="entry name" value="ABC_6TM_ABCC_D1"/>
    <property type="match status" value="1"/>
</dbReference>
<evidence type="ECO:0000259" key="11">
    <source>
        <dbReference type="PROSITE" id="PS50893"/>
    </source>
</evidence>
<dbReference type="PROSITE" id="PS00211">
    <property type="entry name" value="ABC_TRANSPORTER_1"/>
    <property type="match status" value="2"/>
</dbReference>
<comment type="caution">
    <text evidence="13">The sequence shown here is derived from an EMBL/GenBank/DDBJ whole genome shotgun (WGS) entry which is preliminary data.</text>
</comment>
<dbReference type="GO" id="GO:0005524">
    <property type="term" value="F:ATP binding"/>
    <property type="evidence" value="ECO:0007669"/>
    <property type="project" value="UniProtKB-KW"/>
</dbReference>
<feature type="transmembrane region" description="Helical" evidence="10">
    <location>
        <begin position="169"/>
        <end position="188"/>
    </location>
</feature>
<proteinExistence type="inferred from homology"/>
<dbReference type="Pfam" id="PF00664">
    <property type="entry name" value="ABC_membrane"/>
    <property type="match status" value="2"/>
</dbReference>
<dbReference type="InterPro" id="IPR027417">
    <property type="entry name" value="P-loop_NTPase"/>
</dbReference>
<dbReference type="FunFam" id="3.40.50.300:FF:000163">
    <property type="entry name" value="Multidrug resistance-associated protein member 4"/>
    <property type="match status" value="1"/>
</dbReference>
<evidence type="ECO:0000256" key="2">
    <source>
        <dbReference type="ARBA" id="ARBA00009726"/>
    </source>
</evidence>
<dbReference type="InterPro" id="IPR050173">
    <property type="entry name" value="ABC_transporter_C-like"/>
</dbReference>
<dbReference type="GO" id="GO:0016887">
    <property type="term" value="F:ATP hydrolysis activity"/>
    <property type="evidence" value="ECO:0007669"/>
    <property type="project" value="InterPro"/>
</dbReference>
<sequence length="1325" mass="148997">MNVAVKLTTAISCGEYCDISCQAQVDAKKNRVVERAMESVSSQNPRETASFFSRLTFSWMSDTLKIGSQQPLEEKHLFPLEAPFQAEKLVADLEREWIDEERASAQNGSRPRLWKAMMRIISFKDYITVIILRMLYSLAFNLLPVFLWFFLKGISTEQSTRYKTTLPTVIFISLASTSRSLLLSQGYFRAKMIAVKLNAALIGMVYKKILCLNRCILEDSVSENTINLVSNDAQAIVRMGYGGFAFSFVALDILLSLALVWYLVAWQALIGVCVFLFLSVLEALGARKAGAVRKKAATQTDKRLEIMKEIVSGIRIVKMYAWEYKYRDMVAEIRRKEISLIRIRGFIISTVYALFFTSNSIAGCISILTLLLTGHTLKPYKVFTLLSIYANVKFFVSIFIGECLVYLADAKTACDRMQKLIEKKAVLAWPPRDLQFASTPLIAYFKGRRYKPELLRNDTLKRGTPSLLSVQRRDEISQPIHPQASLQNVCCFWTSTSDRPALQELTLRVPRGQLLGVAGSVGSGKTSLLMNILGELPAFSGRVACVGKIAYVAQTPWVFSGTIQENIIFGMPFIEMKYQKILKVCDLEKDLKMFPKRDLTEIGQRGVILSGGQRTRLSLARAMYSDADVYLMDDPLSAVDAKVSKHLFEKCIKKFLVGKVRILVTHQVQFLKHTDSMIILQNGCLMFQGTYSEMRRQRLRLISTLSQGRSNSHTDEVLKVFGEEETTDEFNPVDEHSNRVDLKEEEEERMVGAVKWQLYWKYCRAALPVVGVLCLAIFFAFVQVLGIGPYWWLTLMMKMPYKQQRNYITLLLYGGIVTVSLVLTTVSTFCFYMTALKASENLHNKMTYAVIKAPVLFFDTNPVGRVLNRFSRDIGNMDDQLPTISLFAVQLCLYFVSAVILSAATNVWLFIVCTPLTAVFLYLAKYYLKSSREIRRLEAVTCSPVYSLITDTMAGLEVIRSSKMEDKFLKKFYKYLDKNTSALIMLSASTRWLGLRGDALSNLLVTSVSAGALFATQSPALAGMSLTFAAETLESSQYGIRVASETENFMTSVERVVAYANIDVEPGYNTSQLPPEEWPTKGSLTLHNLSLSYLEGTPNTLKGISVTIAAKEKVGVVGRTGAGKSSIVAALFRMPEPSGRVIIDGVNITDINLQASRRSMAVITQDPVLFSGTLRSNLDPYGVHEEVDLWNALEQVRMNSIVQSLQGKLDFKVKESGSNFSVGERQLICLARALVQKSKIIILDEATANVDYRTDRLIQEVIHSRFEDSTVLTIAHRLNTVMDYDKVLVMDQGKVVEFDNPRVLLQKNGGHFSRLVEIFNLNRAR</sequence>
<feature type="transmembrane region" description="Helical" evidence="10">
    <location>
        <begin position="881"/>
        <end position="901"/>
    </location>
</feature>
<feature type="domain" description="ABC transporter" evidence="11">
    <location>
        <begin position="484"/>
        <end position="707"/>
    </location>
</feature>
<dbReference type="PROSITE" id="PS50893">
    <property type="entry name" value="ABC_TRANSPORTER_2"/>
    <property type="match status" value="2"/>
</dbReference>
<dbReference type="CDD" id="cd03244">
    <property type="entry name" value="ABCC_MRP_domain2"/>
    <property type="match status" value="1"/>
</dbReference>
<evidence type="ECO:0000313" key="13">
    <source>
        <dbReference type="EMBL" id="KAK2567550.1"/>
    </source>
</evidence>
<dbReference type="InterPro" id="IPR011527">
    <property type="entry name" value="ABC1_TM_dom"/>
</dbReference>
<dbReference type="CDD" id="cd03250">
    <property type="entry name" value="ABCC_MRP_domain1"/>
    <property type="match status" value="1"/>
</dbReference>
<dbReference type="EMBL" id="JARQWQ010000014">
    <property type="protein sequence ID" value="KAK2567550.1"/>
    <property type="molecule type" value="Genomic_DNA"/>
</dbReference>
<gene>
    <name evidence="13" type="ORF">P5673_008387</name>
</gene>
<reference evidence="13" key="1">
    <citation type="journal article" date="2023" name="G3 (Bethesda)">
        <title>Whole genome assembly and annotation of the endangered Caribbean coral Acropora cervicornis.</title>
        <authorList>
            <person name="Selwyn J.D."/>
            <person name="Vollmer S.V."/>
        </authorList>
    </citation>
    <scope>NUCLEOTIDE SEQUENCE</scope>
    <source>
        <strain evidence="13">K2</strain>
    </source>
</reference>
<dbReference type="Gene3D" id="1.20.1560.10">
    <property type="entry name" value="ABC transporter type 1, transmembrane domain"/>
    <property type="match status" value="2"/>
</dbReference>
<keyword evidence="7 13" id="KW-0067">ATP-binding</keyword>
<dbReference type="InterPro" id="IPR044726">
    <property type="entry name" value="ABCC_6TM_D2"/>
</dbReference>
<dbReference type="PANTHER" id="PTHR24223:SF456">
    <property type="entry name" value="MULTIDRUG RESISTANCE-ASSOCIATED PROTEIN LETHAL(2)03659"/>
    <property type="match status" value="1"/>
</dbReference>
<dbReference type="PANTHER" id="PTHR24223">
    <property type="entry name" value="ATP-BINDING CASSETTE SUB-FAMILY C"/>
    <property type="match status" value="1"/>
</dbReference>
<evidence type="ECO:0000256" key="3">
    <source>
        <dbReference type="ARBA" id="ARBA00022448"/>
    </source>
</evidence>
<dbReference type="InterPro" id="IPR003439">
    <property type="entry name" value="ABC_transporter-like_ATP-bd"/>
</dbReference>
<feature type="transmembrane region" description="Helical" evidence="10">
    <location>
        <begin position="343"/>
        <end position="368"/>
    </location>
</feature>
<dbReference type="CDD" id="cd18580">
    <property type="entry name" value="ABC_6TM_ABCC_D2"/>
    <property type="match status" value="1"/>
</dbReference>
<evidence type="ECO:0000256" key="4">
    <source>
        <dbReference type="ARBA" id="ARBA00022692"/>
    </source>
</evidence>
<keyword evidence="8 10" id="KW-1133">Transmembrane helix</keyword>
<accession>A0AAD9QUX5</accession>
<dbReference type="PROSITE" id="PS50929">
    <property type="entry name" value="ABC_TM1F"/>
    <property type="match status" value="2"/>
</dbReference>
<feature type="transmembrane region" description="Helical" evidence="10">
    <location>
        <begin position="388"/>
        <end position="408"/>
    </location>
</feature>
<feature type="domain" description="ABC transmembrane type-1" evidence="12">
    <location>
        <begin position="775"/>
        <end position="1008"/>
    </location>
</feature>
<dbReference type="FunFam" id="3.40.50.300:FF:000973">
    <property type="entry name" value="Multidrug resistance-associated protein 4"/>
    <property type="match status" value="1"/>
</dbReference>
<dbReference type="SUPFAM" id="SSF90123">
    <property type="entry name" value="ABC transporter transmembrane region"/>
    <property type="match status" value="2"/>
</dbReference>
<feature type="domain" description="ABC transporter" evidence="11">
    <location>
        <begin position="1084"/>
        <end position="1317"/>
    </location>
</feature>
<dbReference type="Pfam" id="PF00005">
    <property type="entry name" value="ABC_tran"/>
    <property type="match status" value="2"/>
</dbReference>
<evidence type="ECO:0000256" key="5">
    <source>
        <dbReference type="ARBA" id="ARBA00022737"/>
    </source>
</evidence>
<dbReference type="InterPro" id="IPR003593">
    <property type="entry name" value="AAA+_ATPase"/>
</dbReference>